<keyword evidence="4" id="KW-0812">Transmembrane</keyword>
<evidence type="ECO:0000313" key="7">
    <source>
        <dbReference type="Proteomes" id="UP000503640"/>
    </source>
</evidence>
<feature type="domain" description="DNA mismatch repair proteins mutS family" evidence="5">
    <location>
        <begin position="418"/>
        <end position="593"/>
    </location>
</feature>
<dbReference type="GO" id="GO:0005524">
    <property type="term" value="F:ATP binding"/>
    <property type="evidence" value="ECO:0007669"/>
    <property type="project" value="UniProtKB-KW"/>
</dbReference>
<name>A0A7I9VLL3_9BACT</name>
<dbReference type="GO" id="GO:0030983">
    <property type="term" value="F:mismatched DNA binding"/>
    <property type="evidence" value="ECO:0007669"/>
    <property type="project" value="InterPro"/>
</dbReference>
<dbReference type="SUPFAM" id="SSF48334">
    <property type="entry name" value="DNA repair protein MutS, domain III"/>
    <property type="match status" value="1"/>
</dbReference>
<dbReference type="GO" id="GO:0006298">
    <property type="term" value="P:mismatch repair"/>
    <property type="evidence" value="ECO:0007669"/>
    <property type="project" value="InterPro"/>
</dbReference>
<dbReference type="RefSeq" id="WP_176064519.1">
    <property type="nucleotide sequence ID" value="NZ_BJTG01000004.1"/>
</dbReference>
<evidence type="ECO:0000256" key="1">
    <source>
        <dbReference type="ARBA" id="ARBA00022741"/>
    </source>
</evidence>
<dbReference type="PANTHER" id="PTHR11361">
    <property type="entry name" value="DNA MISMATCH REPAIR PROTEIN MUTS FAMILY MEMBER"/>
    <property type="match status" value="1"/>
</dbReference>
<dbReference type="EMBL" id="BJTG01000004">
    <property type="protein sequence ID" value="GEJ57020.1"/>
    <property type="molecule type" value="Genomic_DNA"/>
</dbReference>
<sequence>MHDPRAILEARLGARRGAVAAWERRDARIAFLRLLGFAALTAVAVLSLALHRLSAWWLLAPGALFLALVVWHDRTLRRLTRARRAVAFHQEGLARLDGSWAGRGDGGERYAADDHPYAKDLDLFGRGSVFELLCTARTRPGADLLARWLLAPAPVAQVRARQGAAADLAPRLDLREDLAVLGGDARAELHPDRLAAWAELPRALPGWLALPALLAGGVALAALVGWFAGAVPGLAVVGVAAVEWLALRAAQGTLAEILGGVERPGAELLLLADLLARLEREPLEDARLRDLGAALGTGREAASARIRQLGRIVDRGGWADNQVFAPVAFLLLWRLQAALAVERWRAAHGRQVRAWLGAAAELEALSALGAHAFLHPGDPYPELLEPAGGARFEAEGLAHPLLHEGRAVRNDVRLGAGARLLIVSGSNMSGKSTLLRTVGVNTALALAGAPVRARRLALTPLQAGATLRIQDSLAEGRSRFYAEITRLRALLDLAAGTPPLLFLLDELLAGTNSRDRRIGAEAVLRTLLARGAVGLVTTHDLALSEAATALGEAANAHFEDEVHGGEVVFDYRLRPGVVTRSNALALMRAVGLEV</sequence>
<keyword evidence="3" id="KW-0238">DNA-binding</keyword>
<organism evidence="6 7">
    <name type="scientific">Anaeromyxobacter diazotrophicus</name>
    <dbReference type="NCBI Taxonomy" id="2590199"/>
    <lineage>
        <taxon>Bacteria</taxon>
        <taxon>Pseudomonadati</taxon>
        <taxon>Myxococcota</taxon>
        <taxon>Myxococcia</taxon>
        <taxon>Myxococcales</taxon>
        <taxon>Cystobacterineae</taxon>
        <taxon>Anaeromyxobacteraceae</taxon>
        <taxon>Anaeromyxobacter</taxon>
    </lineage>
</organism>
<evidence type="ECO:0000259" key="5">
    <source>
        <dbReference type="SMART" id="SM00534"/>
    </source>
</evidence>
<dbReference type="AlphaFoldDB" id="A0A7I9VLL3"/>
<keyword evidence="2" id="KW-0067">ATP-binding</keyword>
<feature type="transmembrane region" description="Helical" evidence="4">
    <location>
        <begin position="55"/>
        <end position="71"/>
    </location>
</feature>
<reference evidence="7" key="1">
    <citation type="journal article" date="2020" name="Appl. Environ. Microbiol.">
        <title>Diazotrophic Anaeromyxobacter Isolates from Soils.</title>
        <authorList>
            <person name="Masuda Y."/>
            <person name="Yamanaka H."/>
            <person name="Xu Z.X."/>
            <person name="Shiratori Y."/>
            <person name="Aono T."/>
            <person name="Amachi S."/>
            <person name="Senoo K."/>
            <person name="Itoh H."/>
        </authorList>
    </citation>
    <scope>NUCLEOTIDE SEQUENCE [LARGE SCALE GENOMIC DNA]</scope>
    <source>
        <strain evidence="7">R267</strain>
    </source>
</reference>
<dbReference type="InterPro" id="IPR045076">
    <property type="entry name" value="MutS"/>
</dbReference>
<dbReference type="InterPro" id="IPR036187">
    <property type="entry name" value="DNA_mismatch_repair_MutS_sf"/>
</dbReference>
<dbReference type="InterPro" id="IPR027417">
    <property type="entry name" value="P-loop_NTPase"/>
</dbReference>
<dbReference type="GO" id="GO:0140664">
    <property type="term" value="F:ATP-dependent DNA damage sensor activity"/>
    <property type="evidence" value="ECO:0007669"/>
    <property type="project" value="InterPro"/>
</dbReference>
<dbReference type="Gene3D" id="3.40.50.300">
    <property type="entry name" value="P-loop containing nucleotide triphosphate hydrolases"/>
    <property type="match status" value="1"/>
</dbReference>
<keyword evidence="4" id="KW-1133">Transmembrane helix</keyword>
<feature type="transmembrane region" description="Helical" evidence="4">
    <location>
        <begin position="207"/>
        <end position="228"/>
    </location>
</feature>
<keyword evidence="7" id="KW-1185">Reference proteome</keyword>
<proteinExistence type="predicted"/>
<keyword evidence="1" id="KW-0547">Nucleotide-binding</keyword>
<protein>
    <submittedName>
        <fullName evidence="6">DNA mismatch repair protein</fullName>
    </submittedName>
</protein>
<comment type="caution">
    <text evidence="6">The sequence shown here is derived from an EMBL/GenBank/DDBJ whole genome shotgun (WGS) entry which is preliminary data.</text>
</comment>
<dbReference type="SUPFAM" id="SSF52540">
    <property type="entry name" value="P-loop containing nucleoside triphosphate hydrolases"/>
    <property type="match status" value="1"/>
</dbReference>
<dbReference type="PANTHER" id="PTHR11361:SF99">
    <property type="entry name" value="DNA MISMATCH REPAIR PROTEIN"/>
    <property type="match status" value="1"/>
</dbReference>
<evidence type="ECO:0000313" key="6">
    <source>
        <dbReference type="EMBL" id="GEJ57020.1"/>
    </source>
</evidence>
<gene>
    <name evidence="6" type="ORF">AMYX_17610</name>
</gene>
<dbReference type="SMART" id="SM00534">
    <property type="entry name" value="MUTSac"/>
    <property type="match status" value="1"/>
</dbReference>
<dbReference type="Pfam" id="PF00488">
    <property type="entry name" value="MutS_V"/>
    <property type="match status" value="1"/>
</dbReference>
<evidence type="ECO:0000256" key="3">
    <source>
        <dbReference type="ARBA" id="ARBA00023125"/>
    </source>
</evidence>
<dbReference type="InterPro" id="IPR000432">
    <property type="entry name" value="DNA_mismatch_repair_MutS_C"/>
</dbReference>
<dbReference type="GO" id="GO:0005829">
    <property type="term" value="C:cytosol"/>
    <property type="evidence" value="ECO:0007669"/>
    <property type="project" value="TreeGrafter"/>
</dbReference>
<accession>A0A7I9VLL3</accession>
<dbReference type="Proteomes" id="UP000503640">
    <property type="component" value="Unassembled WGS sequence"/>
</dbReference>
<feature type="transmembrane region" description="Helical" evidence="4">
    <location>
        <begin position="30"/>
        <end position="49"/>
    </location>
</feature>
<evidence type="ECO:0000256" key="4">
    <source>
        <dbReference type="SAM" id="Phobius"/>
    </source>
</evidence>
<keyword evidence="4" id="KW-0472">Membrane</keyword>
<evidence type="ECO:0000256" key="2">
    <source>
        <dbReference type="ARBA" id="ARBA00022840"/>
    </source>
</evidence>